<dbReference type="EMBL" id="CP011129">
    <property type="protein sequence ID" value="ALN80433.1"/>
    <property type="molecule type" value="Genomic_DNA"/>
</dbReference>
<reference evidence="1 2" key="1">
    <citation type="journal article" date="2015" name="BMC Genomics">
        <title>Comparative genomics and metabolic profiling of the genus Lysobacter.</title>
        <authorList>
            <person name="de Bruijn I."/>
            <person name="Cheng X."/>
            <person name="de Jager V."/>
            <person name="Exposito R.G."/>
            <person name="Watrous J."/>
            <person name="Patel N."/>
            <person name="Postma J."/>
            <person name="Dorrestein P.C."/>
            <person name="Kobayashi D."/>
            <person name="Raaijmakers J.M."/>
        </authorList>
    </citation>
    <scope>NUCLEOTIDE SEQUENCE [LARGE SCALE GENOMIC DNA]</scope>
    <source>
        <strain evidence="1 2">76</strain>
    </source>
</reference>
<evidence type="ECO:0000313" key="2">
    <source>
        <dbReference type="Proteomes" id="UP000060787"/>
    </source>
</evidence>
<keyword evidence="2" id="KW-1185">Reference proteome</keyword>
<dbReference type="AlphaFoldDB" id="A0A0S2FA76"/>
<dbReference type="KEGG" id="lab:LA76x_2300"/>
<dbReference type="STRING" id="84531.LA76x_2300"/>
<proteinExistence type="predicted"/>
<dbReference type="Proteomes" id="UP000060787">
    <property type="component" value="Chromosome"/>
</dbReference>
<gene>
    <name evidence="1" type="ORF">LA76x_2300</name>
</gene>
<name>A0A0S2FA76_LYSAN</name>
<organism evidence="1 2">
    <name type="scientific">Lysobacter antibioticus</name>
    <dbReference type="NCBI Taxonomy" id="84531"/>
    <lineage>
        <taxon>Bacteria</taxon>
        <taxon>Pseudomonadati</taxon>
        <taxon>Pseudomonadota</taxon>
        <taxon>Gammaproteobacteria</taxon>
        <taxon>Lysobacterales</taxon>
        <taxon>Lysobacteraceae</taxon>
        <taxon>Lysobacter</taxon>
    </lineage>
</organism>
<evidence type="ECO:0000313" key="1">
    <source>
        <dbReference type="EMBL" id="ALN80433.1"/>
    </source>
</evidence>
<protein>
    <submittedName>
        <fullName evidence="1">Uncharacterized protein</fullName>
    </submittedName>
</protein>
<accession>A0A0S2FA76</accession>
<sequence length="37" mass="4198">MTHSRRPQALVFSSVTGRMPVLYIGISPALKTTIRRR</sequence>
<dbReference type="PATRIC" id="fig|84531.8.peg.2312"/>